<evidence type="ECO:0000313" key="1">
    <source>
        <dbReference type="EMBL" id="JAD85964.1"/>
    </source>
</evidence>
<protein>
    <submittedName>
        <fullName evidence="1">Uncharacterized protein</fullName>
    </submittedName>
</protein>
<organism evidence="1">
    <name type="scientific">Arundo donax</name>
    <name type="common">Giant reed</name>
    <name type="synonym">Donax arundinaceus</name>
    <dbReference type="NCBI Taxonomy" id="35708"/>
    <lineage>
        <taxon>Eukaryota</taxon>
        <taxon>Viridiplantae</taxon>
        <taxon>Streptophyta</taxon>
        <taxon>Embryophyta</taxon>
        <taxon>Tracheophyta</taxon>
        <taxon>Spermatophyta</taxon>
        <taxon>Magnoliopsida</taxon>
        <taxon>Liliopsida</taxon>
        <taxon>Poales</taxon>
        <taxon>Poaceae</taxon>
        <taxon>PACMAD clade</taxon>
        <taxon>Arundinoideae</taxon>
        <taxon>Arundineae</taxon>
        <taxon>Arundo</taxon>
    </lineage>
</organism>
<name>A0A0A9DBI5_ARUDO</name>
<accession>A0A0A9DBI5</accession>
<reference evidence="1" key="1">
    <citation type="submission" date="2014-09" db="EMBL/GenBank/DDBJ databases">
        <authorList>
            <person name="Magalhaes I.L.F."/>
            <person name="Oliveira U."/>
            <person name="Santos F.R."/>
            <person name="Vidigal T.H.D.A."/>
            <person name="Brescovit A.D."/>
            <person name="Santos A.J."/>
        </authorList>
    </citation>
    <scope>NUCLEOTIDE SEQUENCE</scope>
    <source>
        <tissue evidence="1">Shoot tissue taken approximately 20 cm above the soil surface</tissue>
    </source>
</reference>
<sequence length="65" mass="7568">MFSQTQKLTYLRSGRHSLSLWSRSTASAALLKCCFHHRILSPHHILRDGWWARNASLSMSTLWRA</sequence>
<reference evidence="1" key="2">
    <citation type="journal article" date="2015" name="Data Brief">
        <title>Shoot transcriptome of the giant reed, Arundo donax.</title>
        <authorList>
            <person name="Barrero R.A."/>
            <person name="Guerrero F.D."/>
            <person name="Moolhuijzen P."/>
            <person name="Goolsby J.A."/>
            <person name="Tidwell J."/>
            <person name="Bellgard S.E."/>
            <person name="Bellgard M.I."/>
        </authorList>
    </citation>
    <scope>NUCLEOTIDE SEQUENCE</scope>
    <source>
        <tissue evidence="1">Shoot tissue taken approximately 20 cm above the soil surface</tissue>
    </source>
</reference>
<dbReference type="EMBL" id="GBRH01211931">
    <property type="protein sequence ID" value="JAD85964.1"/>
    <property type="molecule type" value="Transcribed_RNA"/>
</dbReference>
<dbReference type="AlphaFoldDB" id="A0A0A9DBI5"/>
<proteinExistence type="predicted"/>